<dbReference type="InterPro" id="IPR039653">
    <property type="entry name" value="Prenyltransferase"/>
</dbReference>
<dbReference type="InterPro" id="IPR000537">
    <property type="entry name" value="UbiA_prenyltransferase"/>
</dbReference>
<reference evidence="11 12" key="1">
    <citation type="journal article" date="2016" name="Genome Biol. Evol.">
        <title>Divergent and convergent evolution of fungal pathogenicity.</title>
        <authorList>
            <person name="Shang Y."/>
            <person name="Xiao G."/>
            <person name="Zheng P."/>
            <person name="Cen K."/>
            <person name="Zhan S."/>
            <person name="Wang C."/>
        </authorList>
    </citation>
    <scope>NUCLEOTIDE SEQUENCE [LARGE SCALE GENOMIC DNA]</scope>
    <source>
        <strain evidence="11 12">RCEF 3172</strain>
    </source>
</reference>
<feature type="transmembrane region" description="Helical" evidence="10">
    <location>
        <begin position="197"/>
        <end position="216"/>
    </location>
</feature>
<name>A0A166RVX3_9HYPO</name>
<feature type="transmembrane region" description="Helical" evidence="10">
    <location>
        <begin position="228"/>
        <end position="249"/>
    </location>
</feature>
<dbReference type="GO" id="GO:0005743">
    <property type="term" value="C:mitochondrial inner membrane"/>
    <property type="evidence" value="ECO:0007669"/>
    <property type="project" value="TreeGrafter"/>
</dbReference>
<dbReference type="EMBL" id="AZHA01000055">
    <property type="protein sequence ID" value="OAA34385.1"/>
    <property type="molecule type" value="Genomic_DNA"/>
</dbReference>
<gene>
    <name evidence="11" type="ORF">BBO_09222</name>
</gene>
<keyword evidence="6 10" id="KW-0812">Transmembrane</keyword>
<evidence type="ECO:0000256" key="4">
    <source>
        <dbReference type="ARBA" id="ARBA00005985"/>
    </source>
</evidence>
<comment type="caution">
    <text evidence="11">The sequence shown here is derived from an EMBL/GenBank/DDBJ whole genome shotgun (WGS) entry which is preliminary data.</text>
</comment>
<accession>A0A166RVX3</accession>
<dbReference type="Pfam" id="PF01040">
    <property type="entry name" value="UbiA"/>
    <property type="match status" value="1"/>
</dbReference>
<evidence type="ECO:0000313" key="12">
    <source>
        <dbReference type="Proteomes" id="UP000076863"/>
    </source>
</evidence>
<evidence type="ECO:0000256" key="7">
    <source>
        <dbReference type="ARBA" id="ARBA00022989"/>
    </source>
</evidence>
<dbReference type="Proteomes" id="UP000076863">
    <property type="component" value="Unassembled WGS sequence"/>
</dbReference>
<evidence type="ECO:0000256" key="5">
    <source>
        <dbReference type="ARBA" id="ARBA00022679"/>
    </source>
</evidence>
<evidence type="ECO:0000256" key="8">
    <source>
        <dbReference type="ARBA" id="ARBA00023136"/>
    </source>
</evidence>
<dbReference type="GO" id="GO:0008412">
    <property type="term" value="F:4-hydroxybenzoate polyprenyltransferase activity"/>
    <property type="evidence" value="ECO:0007669"/>
    <property type="project" value="TreeGrafter"/>
</dbReference>
<keyword evidence="8 10" id="KW-0472">Membrane</keyword>
<dbReference type="PROSITE" id="PS00943">
    <property type="entry name" value="UBIA"/>
    <property type="match status" value="1"/>
</dbReference>
<dbReference type="InterPro" id="IPR044878">
    <property type="entry name" value="UbiA_sf"/>
</dbReference>
<dbReference type="FunFam" id="1.10.357.140:FF:000008">
    <property type="entry name" value="4-hydroxybenzoate octaprenyltransferase"/>
    <property type="match status" value="1"/>
</dbReference>
<evidence type="ECO:0000256" key="3">
    <source>
        <dbReference type="ARBA" id="ARBA00004721"/>
    </source>
</evidence>
<dbReference type="Gene3D" id="1.20.120.1780">
    <property type="entry name" value="UbiA prenyltransferase"/>
    <property type="match status" value="1"/>
</dbReference>
<evidence type="ECO:0000256" key="10">
    <source>
        <dbReference type="SAM" id="Phobius"/>
    </source>
</evidence>
<dbReference type="GO" id="GO:0006744">
    <property type="term" value="P:ubiquinone biosynthetic process"/>
    <property type="evidence" value="ECO:0007669"/>
    <property type="project" value="TreeGrafter"/>
</dbReference>
<dbReference type="OrthoDB" id="18170at2759"/>
<comment type="cofactor">
    <cofactor evidence="1">
        <name>Mg(2+)</name>
        <dbReference type="ChEBI" id="CHEBI:18420"/>
    </cofactor>
</comment>
<dbReference type="InterPro" id="IPR030470">
    <property type="entry name" value="UbiA_prenylTrfase_CS"/>
</dbReference>
<organism evidence="11 12">
    <name type="scientific">Beauveria brongniartii RCEF 3172</name>
    <dbReference type="NCBI Taxonomy" id="1081107"/>
    <lineage>
        <taxon>Eukaryota</taxon>
        <taxon>Fungi</taxon>
        <taxon>Dikarya</taxon>
        <taxon>Ascomycota</taxon>
        <taxon>Pezizomycotina</taxon>
        <taxon>Sordariomycetes</taxon>
        <taxon>Hypocreomycetidae</taxon>
        <taxon>Hypocreales</taxon>
        <taxon>Cordycipitaceae</taxon>
        <taxon>Beauveria</taxon>
        <taxon>Beauveria brongniartii</taxon>
    </lineage>
</organism>
<protein>
    <recommendedName>
        <fullName evidence="9">Diterpenoid pyrone biosynthesis cluster protein C</fullName>
    </recommendedName>
</protein>
<feature type="transmembrane region" description="Helical" evidence="10">
    <location>
        <begin position="328"/>
        <end position="346"/>
    </location>
</feature>
<keyword evidence="12" id="KW-1185">Reference proteome</keyword>
<evidence type="ECO:0000256" key="6">
    <source>
        <dbReference type="ARBA" id="ARBA00022692"/>
    </source>
</evidence>
<dbReference type="FunFam" id="1.20.120.1780:FF:000001">
    <property type="entry name" value="4-hydroxybenzoate octaprenyltransferase"/>
    <property type="match status" value="1"/>
</dbReference>
<comment type="pathway">
    <text evidence="3">Secondary metabolite biosynthesis; terpenoid biosynthesis.</text>
</comment>
<dbReference type="PANTHER" id="PTHR11048">
    <property type="entry name" value="PRENYLTRANSFERASES"/>
    <property type="match status" value="1"/>
</dbReference>
<evidence type="ECO:0000313" key="11">
    <source>
        <dbReference type="EMBL" id="OAA34385.1"/>
    </source>
</evidence>
<feature type="transmembrane region" description="Helical" evidence="10">
    <location>
        <begin position="167"/>
        <end position="185"/>
    </location>
</feature>
<feature type="transmembrane region" description="Helical" evidence="10">
    <location>
        <begin position="270"/>
        <end position="291"/>
    </location>
</feature>
<feature type="transmembrane region" description="Helical" evidence="10">
    <location>
        <begin position="297"/>
        <end position="316"/>
    </location>
</feature>
<evidence type="ECO:0000256" key="1">
    <source>
        <dbReference type="ARBA" id="ARBA00001946"/>
    </source>
</evidence>
<keyword evidence="5 11" id="KW-0808">Transferase</keyword>
<sequence>MSKTETIAPPVVAQTPPVVAPTPPVVAPTPATGQESRLAQQFGGHYTSGWMSSLPAAWTPYIQLARLHRPHGLIVVTLAHLFGILHAAFQLQSSLRETLRVSAIIIAGSVFCNSGAHAWNDLVDAPIDAQVERTKTRPIPRGAVTKTAAFIFAAAQAALAAACLLPLPPSTIVACVPSIVAILYYPFAKRQMFAPQLVLGISIGLCVLVGSAAMGVEKPWYDASTLCLAAATMLWTILFDTIYAHMDLVDDVKLGVNSFAVFIQGYARPVLFLLAVGLITLLYSAGVYAGMGIAFNGIAVAGCLFCVGGIVTLLDLENRASCGKWCIFGFRFTGISILTGLLLNYLV</sequence>
<dbReference type="AlphaFoldDB" id="A0A166RVX3"/>
<comment type="similarity">
    <text evidence="4">Belongs to the UbiA prenyltransferase family.</text>
</comment>
<comment type="subcellular location">
    <subcellularLocation>
        <location evidence="2">Membrane</location>
        <topology evidence="2">Multi-pass membrane protein</topology>
    </subcellularLocation>
</comment>
<dbReference type="PANTHER" id="PTHR11048:SF28">
    <property type="entry name" value="4-HYDROXYBENZOATE POLYPRENYLTRANSFERASE, MITOCHONDRIAL"/>
    <property type="match status" value="1"/>
</dbReference>
<proteinExistence type="inferred from homology"/>
<evidence type="ECO:0000256" key="2">
    <source>
        <dbReference type="ARBA" id="ARBA00004141"/>
    </source>
</evidence>
<evidence type="ECO:0000256" key="9">
    <source>
        <dbReference type="ARBA" id="ARBA00075214"/>
    </source>
</evidence>
<dbReference type="Gene3D" id="1.10.357.140">
    <property type="entry name" value="UbiA prenyltransferase"/>
    <property type="match status" value="1"/>
</dbReference>
<dbReference type="CDD" id="cd13959">
    <property type="entry name" value="PT_UbiA_COQ2"/>
    <property type="match status" value="1"/>
</dbReference>
<dbReference type="UniPathway" id="UPA00213"/>
<keyword evidence="7 10" id="KW-1133">Transmembrane helix</keyword>
<dbReference type="GO" id="GO:0016114">
    <property type="term" value="P:terpenoid biosynthetic process"/>
    <property type="evidence" value="ECO:0007669"/>
    <property type="project" value="UniProtKB-UniPathway"/>
</dbReference>